<dbReference type="EMBL" id="JBHLTP010000005">
    <property type="protein sequence ID" value="MFC0523597.1"/>
    <property type="molecule type" value="Genomic_DNA"/>
</dbReference>
<organism evidence="2 3">
    <name type="scientific">Pontibacillus salicampi</name>
    <dbReference type="NCBI Taxonomy" id="1449801"/>
    <lineage>
        <taxon>Bacteria</taxon>
        <taxon>Bacillati</taxon>
        <taxon>Bacillota</taxon>
        <taxon>Bacilli</taxon>
        <taxon>Bacillales</taxon>
        <taxon>Bacillaceae</taxon>
        <taxon>Pontibacillus</taxon>
    </lineage>
</organism>
<evidence type="ECO:0000313" key="3">
    <source>
        <dbReference type="Proteomes" id="UP001589836"/>
    </source>
</evidence>
<protein>
    <submittedName>
        <fullName evidence="2">ABC transporter permease</fullName>
    </submittedName>
</protein>
<keyword evidence="1" id="KW-0812">Transmembrane</keyword>
<proteinExistence type="predicted"/>
<feature type="transmembrane region" description="Helical" evidence="1">
    <location>
        <begin position="136"/>
        <end position="158"/>
    </location>
</feature>
<feature type="transmembrane region" description="Helical" evidence="1">
    <location>
        <begin position="213"/>
        <end position="233"/>
    </location>
</feature>
<dbReference type="Pfam" id="PF12730">
    <property type="entry name" value="ABC2_membrane_4"/>
    <property type="match status" value="1"/>
</dbReference>
<keyword evidence="3" id="KW-1185">Reference proteome</keyword>
<gene>
    <name evidence="2" type="ORF">ACFFGV_08360</name>
</gene>
<dbReference type="RefSeq" id="WP_377346606.1">
    <property type="nucleotide sequence ID" value="NZ_JBHLTP010000005.1"/>
</dbReference>
<evidence type="ECO:0000313" key="2">
    <source>
        <dbReference type="EMBL" id="MFC0523597.1"/>
    </source>
</evidence>
<keyword evidence="1" id="KW-1133">Transmembrane helix</keyword>
<name>A0ABV6LMI6_9BACI</name>
<dbReference type="Proteomes" id="UP001589836">
    <property type="component" value="Unassembled WGS sequence"/>
</dbReference>
<evidence type="ECO:0000256" key="1">
    <source>
        <dbReference type="SAM" id="Phobius"/>
    </source>
</evidence>
<feature type="transmembrane region" description="Helical" evidence="1">
    <location>
        <begin position="48"/>
        <end position="73"/>
    </location>
</feature>
<feature type="transmembrane region" description="Helical" evidence="1">
    <location>
        <begin position="165"/>
        <end position="193"/>
    </location>
</feature>
<sequence>MKLLIRNELMKMKRLKMVYVILVLSFLPYFINTGGMMLMAGGMDAEKYYFFVFNQYAILFPTLVFIFAGFFFYTEFQNKTTLNWISYPYHNFSLLLSKVLACSILLMATSFLNHALHTLTIGSLFDIGFGGLITRFLTSMLFSGLTILIVPLAALLAFSTRNILSVVIAGVASIFVTTILLGADFGIVFPFSFIYRFSIQYFDASMGYENQDLVLGGCAILAGYLLVSLFGLYRYSKMTRMST</sequence>
<accession>A0ABV6LMI6</accession>
<comment type="caution">
    <text evidence="2">The sequence shown here is derived from an EMBL/GenBank/DDBJ whole genome shotgun (WGS) entry which is preliminary data.</text>
</comment>
<keyword evidence="1" id="KW-0472">Membrane</keyword>
<feature type="transmembrane region" description="Helical" evidence="1">
    <location>
        <begin position="20"/>
        <end position="42"/>
    </location>
</feature>
<reference evidence="2 3" key="1">
    <citation type="submission" date="2024-09" db="EMBL/GenBank/DDBJ databases">
        <authorList>
            <person name="Sun Q."/>
            <person name="Mori K."/>
        </authorList>
    </citation>
    <scope>NUCLEOTIDE SEQUENCE [LARGE SCALE GENOMIC DNA]</scope>
    <source>
        <strain evidence="2 3">NCAIM B.02529</strain>
    </source>
</reference>
<feature type="transmembrane region" description="Helical" evidence="1">
    <location>
        <begin position="94"/>
        <end position="116"/>
    </location>
</feature>